<proteinExistence type="inferred from homology"/>
<keyword evidence="3" id="KW-0479">Metal-binding</keyword>
<feature type="domain" description="LITAF" evidence="6">
    <location>
        <begin position="58"/>
        <end position="140"/>
    </location>
</feature>
<dbReference type="PROSITE" id="PS51837">
    <property type="entry name" value="LITAF"/>
    <property type="match status" value="1"/>
</dbReference>
<accession>A0A1R0H4B6</accession>
<dbReference type="InterPro" id="IPR037519">
    <property type="entry name" value="LITAF_fam"/>
</dbReference>
<dbReference type="AlphaFoldDB" id="A0A1R0H4B6"/>
<reference evidence="7 8" key="1">
    <citation type="journal article" date="2016" name="Mol. Biol. Evol.">
        <title>Genome-Wide Survey of Gut Fungi (Harpellales) Reveals the First Horizontally Transferred Ubiquitin Gene from a Mosquito Host.</title>
        <authorList>
            <person name="Wang Y."/>
            <person name="White M.M."/>
            <person name="Kvist S."/>
            <person name="Moncalvo J.M."/>
        </authorList>
    </citation>
    <scope>NUCLEOTIDE SEQUENCE [LARGE SCALE GENOMIC DNA]</scope>
    <source>
        <strain evidence="7 8">ALG-7-W6</strain>
    </source>
</reference>
<evidence type="ECO:0000256" key="4">
    <source>
        <dbReference type="ARBA" id="ARBA00022833"/>
    </source>
</evidence>
<comment type="subcellular location">
    <subcellularLocation>
        <location evidence="1">Membrane</location>
        <topology evidence="1">Peripheral membrane protein</topology>
    </subcellularLocation>
</comment>
<keyword evidence="4" id="KW-0862">Zinc</keyword>
<dbReference type="Pfam" id="PF10601">
    <property type="entry name" value="zf-LITAF-like"/>
    <property type="match status" value="1"/>
</dbReference>
<dbReference type="InterPro" id="IPR006629">
    <property type="entry name" value="LITAF"/>
</dbReference>
<evidence type="ECO:0000256" key="3">
    <source>
        <dbReference type="ARBA" id="ARBA00022723"/>
    </source>
</evidence>
<organism evidence="7 8">
    <name type="scientific">Smittium mucronatum</name>
    <dbReference type="NCBI Taxonomy" id="133383"/>
    <lineage>
        <taxon>Eukaryota</taxon>
        <taxon>Fungi</taxon>
        <taxon>Fungi incertae sedis</taxon>
        <taxon>Zoopagomycota</taxon>
        <taxon>Kickxellomycotina</taxon>
        <taxon>Harpellomycetes</taxon>
        <taxon>Harpellales</taxon>
        <taxon>Legeriomycetaceae</taxon>
        <taxon>Smittium</taxon>
    </lineage>
</organism>
<evidence type="ECO:0000256" key="5">
    <source>
        <dbReference type="ARBA" id="ARBA00023136"/>
    </source>
</evidence>
<dbReference type="STRING" id="133383.A0A1R0H4B6"/>
<protein>
    <recommendedName>
        <fullName evidence="6">LITAF domain-containing protein</fullName>
    </recommendedName>
</protein>
<sequence>MAYEKGSIFVQNSVPVVDNEKSRSYNYEYIKNEEVEIYSQINKNKKNYYVADQIPDYEFNPVASSYQKIHGVPVNIVCPRCKRNVITKIERKSCTKTGLAIGATAFFHSPLSLIPSLIKPIKEKVHRCPECNFNMGEYLYVENSAVKY</sequence>
<name>A0A1R0H4B6_9FUNG</name>
<comment type="similarity">
    <text evidence="2">Belongs to the CDIP1/LITAF family.</text>
</comment>
<evidence type="ECO:0000256" key="1">
    <source>
        <dbReference type="ARBA" id="ARBA00004170"/>
    </source>
</evidence>
<dbReference type="GO" id="GO:0016020">
    <property type="term" value="C:membrane"/>
    <property type="evidence" value="ECO:0007669"/>
    <property type="project" value="UniProtKB-SubCell"/>
</dbReference>
<keyword evidence="8" id="KW-1185">Reference proteome</keyword>
<keyword evidence="5" id="KW-0472">Membrane</keyword>
<evidence type="ECO:0000313" key="7">
    <source>
        <dbReference type="EMBL" id="OLY84042.1"/>
    </source>
</evidence>
<gene>
    <name evidence="7" type="ORF">AYI68_g1807</name>
</gene>
<dbReference type="PANTHER" id="PTHR23292">
    <property type="entry name" value="LIPOPOLYSACCHARIDE-INDUCED TUMOR NECROSIS FACTOR-ALPHA FACTOR"/>
    <property type="match status" value="1"/>
</dbReference>
<evidence type="ECO:0000313" key="8">
    <source>
        <dbReference type="Proteomes" id="UP000187455"/>
    </source>
</evidence>
<dbReference type="PANTHER" id="PTHR23292:SF6">
    <property type="entry name" value="FI16602P1-RELATED"/>
    <property type="match status" value="1"/>
</dbReference>
<dbReference type="EMBL" id="LSSL01000644">
    <property type="protein sequence ID" value="OLY84042.1"/>
    <property type="molecule type" value="Genomic_DNA"/>
</dbReference>
<evidence type="ECO:0000259" key="6">
    <source>
        <dbReference type="PROSITE" id="PS51837"/>
    </source>
</evidence>
<dbReference type="SMART" id="SM00714">
    <property type="entry name" value="LITAF"/>
    <property type="match status" value="1"/>
</dbReference>
<dbReference type="Proteomes" id="UP000187455">
    <property type="component" value="Unassembled WGS sequence"/>
</dbReference>
<dbReference type="OrthoDB" id="5528690at2759"/>
<dbReference type="GO" id="GO:0008270">
    <property type="term" value="F:zinc ion binding"/>
    <property type="evidence" value="ECO:0007669"/>
    <property type="project" value="TreeGrafter"/>
</dbReference>
<evidence type="ECO:0000256" key="2">
    <source>
        <dbReference type="ARBA" id="ARBA00005975"/>
    </source>
</evidence>
<comment type="caution">
    <text evidence="7">The sequence shown here is derived from an EMBL/GenBank/DDBJ whole genome shotgun (WGS) entry which is preliminary data.</text>
</comment>